<keyword evidence="2" id="KW-1185">Reference proteome</keyword>
<protein>
    <submittedName>
        <fullName evidence="3">Uncharacterized protein</fullName>
    </submittedName>
</protein>
<proteinExistence type="predicted"/>
<feature type="signal peptide" evidence="1">
    <location>
        <begin position="1"/>
        <end position="23"/>
    </location>
</feature>
<keyword evidence="1" id="KW-0732">Signal</keyword>
<name>A0A914WJG2_9BILA</name>
<evidence type="ECO:0000313" key="3">
    <source>
        <dbReference type="WBParaSite" id="PSAMB.scaffold434size51422.g5923.t1"/>
    </source>
</evidence>
<organism evidence="2 3">
    <name type="scientific">Plectus sambesii</name>
    <dbReference type="NCBI Taxonomy" id="2011161"/>
    <lineage>
        <taxon>Eukaryota</taxon>
        <taxon>Metazoa</taxon>
        <taxon>Ecdysozoa</taxon>
        <taxon>Nematoda</taxon>
        <taxon>Chromadorea</taxon>
        <taxon>Plectida</taxon>
        <taxon>Plectina</taxon>
        <taxon>Plectoidea</taxon>
        <taxon>Plectidae</taxon>
        <taxon>Plectus</taxon>
    </lineage>
</organism>
<sequence length="303" mass="34643">MFPSKHLFGIIVIPFMLALVTNTEQSPISDGDHMGNGKPQDADVVDPAWSTLNESCARILRQNAKRAPFSMVGHGIHSLTVRDLRRFFDPLATEINFIPTINRDLAADYPLLQHAPDLKSPDEEMFVTDAMKAIDLSLSHMGDLNWDIKHFSPLENVVHIFHMEEVWARAQKQFEIIKKAPPSAETCACVMDIENNGVFKFLRFTALAIREPMLIYGGGMKMDSDKKSDLLGYYIPYYVYKYHFKNFNAANRETFLKEKNDAMPRLTNADVWKKWKKLGCTSVAEDYNNALFIYCAIEKSHQK</sequence>
<dbReference type="AlphaFoldDB" id="A0A914WJG2"/>
<evidence type="ECO:0000313" key="2">
    <source>
        <dbReference type="Proteomes" id="UP000887566"/>
    </source>
</evidence>
<evidence type="ECO:0000256" key="1">
    <source>
        <dbReference type="SAM" id="SignalP"/>
    </source>
</evidence>
<dbReference type="WBParaSite" id="PSAMB.scaffold434size51422.g5923.t1">
    <property type="protein sequence ID" value="PSAMB.scaffold434size51422.g5923.t1"/>
    <property type="gene ID" value="PSAMB.scaffold434size51422.g5923"/>
</dbReference>
<feature type="chain" id="PRO_5037918136" evidence="1">
    <location>
        <begin position="24"/>
        <end position="303"/>
    </location>
</feature>
<dbReference type="Proteomes" id="UP000887566">
    <property type="component" value="Unplaced"/>
</dbReference>
<reference evidence="3" key="1">
    <citation type="submission" date="2022-11" db="UniProtKB">
        <authorList>
            <consortium name="WormBaseParasite"/>
        </authorList>
    </citation>
    <scope>IDENTIFICATION</scope>
</reference>
<accession>A0A914WJG2</accession>